<comment type="caution">
    <text evidence="3">The sequence shown here is derived from an EMBL/GenBank/DDBJ whole genome shotgun (WGS) entry which is preliminary data.</text>
</comment>
<name>A0ABR2KN42_9EUKA</name>
<evidence type="ECO:0000259" key="2">
    <source>
        <dbReference type="Pfam" id="PF00188"/>
    </source>
</evidence>
<evidence type="ECO:0000313" key="3">
    <source>
        <dbReference type="EMBL" id="KAK8892583.1"/>
    </source>
</evidence>
<dbReference type="PANTHER" id="PTHR31157">
    <property type="entry name" value="SCP DOMAIN-CONTAINING PROTEIN"/>
    <property type="match status" value="1"/>
</dbReference>
<dbReference type="Pfam" id="PF00188">
    <property type="entry name" value="CAP"/>
    <property type="match status" value="1"/>
</dbReference>
<protein>
    <recommendedName>
        <fullName evidence="2">SCP domain-containing protein</fullName>
    </recommendedName>
</protein>
<dbReference type="SUPFAM" id="SSF55797">
    <property type="entry name" value="PR-1-like"/>
    <property type="match status" value="1"/>
</dbReference>
<keyword evidence="4" id="KW-1185">Reference proteome</keyword>
<dbReference type="Gene3D" id="3.40.33.10">
    <property type="entry name" value="CAP"/>
    <property type="match status" value="1"/>
</dbReference>
<feature type="domain" description="SCP" evidence="2">
    <location>
        <begin position="120"/>
        <end position="231"/>
    </location>
</feature>
<dbReference type="InterPro" id="IPR014044">
    <property type="entry name" value="CAP_dom"/>
</dbReference>
<dbReference type="Proteomes" id="UP001470230">
    <property type="component" value="Unassembled WGS sequence"/>
</dbReference>
<feature type="region of interest" description="Disordered" evidence="1">
    <location>
        <begin position="1"/>
        <end position="109"/>
    </location>
</feature>
<reference evidence="3 4" key="1">
    <citation type="submission" date="2024-04" db="EMBL/GenBank/DDBJ databases">
        <title>Tritrichomonas musculus Genome.</title>
        <authorList>
            <person name="Alves-Ferreira E."/>
            <person name="Grigg M."/>
            <person name="Lorenzi H."/>
            <person name="Galac M."/>
        </authorList>
    </citation>
    <scope>NUCLEOTIDE SEQUENCE [LARGE SCALE GENOMIC DNA]</scope>
    <source>
        <strain evidence="3 4">EAF2021</strain>
    </source>
</reference>
<dbReference type="CDD" id="cd05379">
    <property type="entry name" value="CAP_bacterial"/>
    <property type="match status" value="1"/>
</dbReference>
<proteinExistence type="predicted"/>
<accession>A0ABR2KN42</accession>
<dbReference type="EMBL" id="JAPFFF010000004">
    <property type="protein sequence ID" value="KAK8892583.1"/>
    <property type="molecule type" value="Genomic_DNA"/>
</dbReference>
<evidence type="ECO:0000256" key="1">
    <source>
        <dbReference type="SAM" id="MobiDB-lite"/>
    </source>
</evidence>
<evidence type="ECO:0000313" key="4">
    <source>
        <dbReference type="Proteomes" id="UP001470230"/>
    </source>
</evidence>
<feature type="compositionally biased region" description="Low complexity" evidence="1">
    <location>
        <begin position="23"/>
        <end position="65"/>
    </location>
</feature>
<feature type="compositionally biased region" description="Basic and acidic residues" evidence="1">
    <location>
        <begin position="88"/>
        <end position="109"/>
    </location>
</feature>
<organism evidence="3 4">
    <name type="scientific">Tritrichomonas musculus</name>
    <dbReference type="NCBI Taxonomy" id="1915356"/>
    <lineage>
        <taxon>Eukaryota</taxon>
        <taxon>Metamonada</taxon>
        <taxon>Parabasalia</taxon>
        <taxon>Tritrichomonadida</taxon>
        <taxon>Tritrichomonadidae</taxon>
        <taxon>Tritrichomonas</taxon>
    </lineage>
</organism>
<sequence length="237" mass="26490">MSGNVSTERKTNTVSKNGKTIKTETTIETTVDPTGKVTKKTTVIETTSTPDGSTSTSTKTTVETSRQNPEGKGYVTESDKKRLKKEKKKEEKEAKKEAKKREKRDKLAAASLDKDDKEFLRLTNEYRKKFGKEPLKLVESMCTIEKEHNDLMLSGKRGLGHEGFHDRAKAIPNATATAENVCYCTNQKDYMSVLFGSLVNDPPHRENILGPYNSIGVSVGKNEKGQWFASQIFAYIE</sequence>
<dbReference type="InterPro" id="IPR035940">
    <property type="entry name" value="CAP_sf"/>
</dbReference>
<feature type="compositionally biased region" description="Polar residues" evidence="1">
    <location>
        <begin position="1"/>
        <end position="18"/>
    </location>
</feature>
<dbReference type="PANTHER" id="PTHR31157:SF1">
    <property type="entry name" value="SCP DOMAIN-CONTAINING PROTEIN"/>
    <property type="match status" value="1"/>
</dbReference>
<gene>
    <name evidence="3" type="ORF">M9Y10_029821</name>
</gene>